<reference evidence="1" key="1">
    <citation type="submission" date="2022-10" db="EMBL/GenBank/DDBJ databases">
        <title>Adaptive evolution leads to modifications in subtelomeric GC content in a zoonotic Cryptosporidium species.</title>
        <authorList>
            <person name="Li J."/>
            <person name="Feng Y."/>
            <person name="Xiao L."/>
        </authorList>
    </citation>
    <scope>NUCLEOTIDE SEQUENCE</scope>
    <source>
        <strain evidence="1">33844</strain>
    </source>
</reference>
<protein>
    <submittedName>
        <fullName evidence="1">Uncharacterized protein</fullName>
    </submittedName>
</protein>
<name>A0A9D5DIY9_9CRYT</name>
<dbReference type="EMBL" id="JAPCXC010000004">
    <property type="protein sequence ID" value="KAJ1613047.1"/>
    <property type="molecule type" value="Genomic_DNA"/>
</dbReference>
<evidence type="ECO:0000313" key="1">
    <source>
        <dbReference type="EMBL" id="KAJ1613047.1"/>
    </source>
</evidence>
<accession>A0A9D5DIY9</accession>
<sequence length="1599" mass="184599">MANYERKNPDDFIPSCVHFKLEDVRRKIKVLVNRGEKVDQTNLFDMTLPEYEPVESNFSIAGRLMYTKNGNFLFFQQKLTIGRGPEFVVIPCEISGKFRVNKLLKCCRTELTFVSCWLVIRNWEIIDMNTDDETAPLRSCLLERHLDQLDIQYRIKEIEVIEKKLLCFNAATVSWIKPVYIVRRKHGKDFNALLKGTISHISTVVMHRIDYEVASADNTSDNEVTMSGNQTNNQGEIQLISQDKKFVIDKILGSSESSVCEISFSIVVKALPDGKEIPIYFPGAALSINRFVLGWKYVYMFDHLVPGFVKIHRSEGPSMIKDCYIADNLTSIVTDPNITNLPKSLLSVPTLVQVEKVLGFGVFSVKTNKAPVKLFLHRTNMHETSLGCSISKGSVFWIRNFRNIALTHANLSLLVGISIELESDWGLEKHSNFKTNEGTPHKSTIWENQPMQIQTIGHEYLEFNDFNSFSSGKRRVTSMHPWDIRHLCYFHYSLYVDIFNIIGAPKERSQILPLTLVQIVSNIRDSSPIYVTQKNEIIYPGGFVTEGDSTSLICCNSPEYQSKIIHPSQTLEFNSNTNNCDISCTDIYTGPFRMSSVKEWLDLLERLGISQKLPFINSLFLDYNLSIEFLYYSECSIEAPKTAKTDFEAPHNPNKINSLRSQFIGRDSSPLYVGFFGKFMVEVVMSTDFDSTVWISNLLHVKDPYSSGPNCCYYPLFVLEHSGLNSKFNYSCQQFRFERKFIYIKKAMLRAYNKKVALFAHISDIVCINFENPPPIPRGLEIDILDGYPKGVLLFISEKEIRNTTKGCQYYLNCHPFFKTCPKFTSMGSDLNRGELIDYHLVGIKVPMNLYTFSASSTFLLVLDQPIRHNSIVVISAMYENEFLRSMNAYINSQIEHYVFKELIFPTILKNPKDIEKGKNIDIFSVGKPFVEIMLLGHELESILWPDQHKHPLYIRTIEKTQEVKGQMTVHDIKYWVESIFDWYLLSKRYPLFYRSIGRFREEMVDWLFMYQPYLSEFDIARIQTSFEHIRIIDILQFTGFNPLSLYGKWAIIRVTTNESIYCCEDINYHQNMYNLAEPPWGSGWVDIWFSQEDMLRHNIQLLLPGETISCSHLKIEKVISSQSTSPAHDLIKTVLSECLKQDKPIFYNMRNQVYPSEKKSSSGSMQIQNEKGRPAVTLSIFNNGVAVFRQSIQNSIIKRKIFKFNQLRLNYKRPESETMFRCLYLSPTSLTELTSYYHLDTGYEQYIHETLKKKIDPVTNNLLSSDDLLKSEVQTNYVPTNDQLRLIKSLKSSCCLETRHSFDYNKNPSPYFLAPEGTPITRNFLSVDRNDHSTFIAFNRAYCIRHGIAINYPRRSAFYCPDLLSDLEKLRELDPDQIYTLKGSILHIQQIDISWFCLNCLKTASGLSKCECDADLGKDSTWRSMIVYLIGAVEVEGDDLDSKLLPFVVTNWNAIKLLAYVDNLETPELDPKKLFHRMIEIANILWDQMDGLVSFTNFYTLYSFGNVPVKYDFPNCTNYSSDLKPTGIIGQIQLNYKKGVVNVPVDPISNLEMEVCVRFIRPPDDDTVEFSYLHVIRWRERDIKAELEGKLQDLEPEF</sequence>
<dbReference type="OrthoDB" id="336486at2759"/>
<gene>
    <name evidence="1" type="ORF">OJ253_338</name>
</gene>
<organism evidence="1">
    <name type="scientific">Cryptosporidium canis</name>
    <dbReference type="NCBI Taxonomy" id="195482"/>
    <lineage>
        <taxon>Eukaryota</taxon>
        <taxon>Sar</taxon>
        <taxon>Alveolata</taxon>
        <taxon>Apicomplexa</taxon>
        <taxon>Conoidasida</taxon>
        <taxon>Coccidia</taxon>
        <taxon>Eucoccidiorida</taxon>
        <taxon>Eimeriorina</taxon>
        <taxon>Cryptosporidiidae</taxon>
        <taxon>Cryptosporidium</taxon>
    </lineage>
</organism>
<proteinExistence type="predicted"/>
<comment type="caution">
    <text evidence="1">The sequence shown here is derived from an EMBL/GenBank/DDBJ whole genome shotgun (WGS) entry which is preliminary data.</text>
</comment>
<dbReference type="Proteomes" id="UP001067231">
    <property type="component" value="Unassembled WGS sequence"/>
</dbReference>